<protein>
    <recommendedName>
        <fullName evidence="3">Gag-pol polyprotein</fullName>
    </recommendedName>
</protein>
<dbReference type="AlphaFoldDB" id="A0AAE2BS71"/>
<feature type="non-terminal residue" evidence="1">
    <location>
        <position position="137"/>
    </location>
</feature>
<organism evidence="1 2">
    <name type="scientific">Sesamum angolense</name>
    <dbReference type="NCBI Taxonomy" id="2727404"/>
    <lineage>
        <taxon>Eukaryota</taxon>
        <taxon>Viridiplantae</taxon>
        <taxon>Streptophyta</taxon>
        <taxon>Embryophyta</taxon>
        <taxon>Tracheophyta</taxon>
        <taxon>Spermatophyta</taxon>
        <taxon>Magnoliopsida</taxon>
        <taxon>eudicotyledons</taxon>
        <taxon>Gunneridae</taxon>
        <taxon>Pentapetalae</taxon>
        <taxon>asterids</taxon>
        <taxon>lamiids</taxon>
        <taxon>Lamiales</taxon>
        <taxon>Pedaliaceae</taxon>
        <taxon>Sesamum</taxon>
    </lineage>
</organism>
<gene>
    <name evidence="1" type="ORF">Sango_1738200</name>
</gene>
<proteinExistence type="predicted"/>
<dbReference type="EMBL" id="JACGWL010000009">
    <property type="protein sequence ID" value="KAK4395839.1"/>
    <property type="molecule type" value="Genomic_DNA"/>
</dbReference>
<keyword evidence="2" id="KW-1185">Reference proteome</keyword>
<dbReference type="Proteomes" id="UP001289374">
    <property type="component" value="Unassembled WGS sequence"/>
</dbReference>
<name>A0AAE2BS71_9LAMI</name>
<sequence>MVRSMMASSKLPKFLWIEALKMVVYILNHELVDPVVPHISKNIQQPVDQQAPPENVDATLRRSTRIKRSTIPSDYMVYLQESKFNIGVKNDPEIFSQAMRSGESNLWYDAMKEEINSMAFNKVWDLVELPNGFKAIG</sequence>
<comment type="caution">
    <text evidence="1">The sequence shown here is derived from an EMBL/GenBank/DDBJ whole genome shotgun (WGS) entry which is preliminary data.</text>
</comment>
<reference evidence="1" key="1">
    <citation type="submission" date="2020-06" db="EMBL/GenBank/DDBJ databases">
        <authorList>
            <person name="Li T."/>
            <person name="Hu X."/>
            <person name="Zhang T."/>
            <person name="Song X."/>
            <person name="Zhang H."/>
            <person name="Dai N."/>
            <person name="Sheng W."/>
            <person name="Hou X."/>
            <person name="Wei L."/>
        </authorList>
    </citation>
    <scope>NUCLEOTIDE SEQUENCE</scope>
    <source>
        <strain evidence="1">K16</strain>
        <tissue evidence="1">Leaf</tissue>
    </source>
</reference>
<evidence type="ECO:0000313" key="1">
    <source>
        <dbReference type="EMBL" id="KAK4395839.1"/>
    </source>
</evidence>
<reference evidence="1" key="2">
    <citation type="journal article" date="2024" name="Plant">
        <title>Genomic evolution and insights into agronomic trait innovations of Sesamum species.</title>
        <authorList>
            <person name="Miao H."/>
            <person name="Wang L."/>
            <person name="Qu L."/>
            <person name="Liu H."/>
            <person name="Sun Y."/>
            <person name="Le M."/>
            <person name="Wang Q."/>
            <person name="Wei S."/>
            <person name="Zheng Y."/>
            <person name="Lin W."/>
            <person name="Duan Y."/>
            <person name="Cao H."/>
            <person name="Xiong S."/>
            <person name="Wang X."/>
            <person name="Wei L."/>
            <person name="Li C."/>
            <person name="Ma Q."/>
            <person name="Ju M."/>
            <person name="Zhao R."/>
            <person name="Li G."/>
            <person name="Mu C."/>
            <person name="Tian Q."/>
            <person name="Mei H."/>
            <person name="Zhang T."/>
            <person name="Gao T."/>
            <person name="Zhang H."/>
        </authorList>
    </citation>
    <scope>NUCLEOTIDE SEQUENCE</scope>
    <source>
        <strain evidence="1">K16</strain>
    </source>
</reference>
<evidence type="ECO:0008006" key="3">
    <source>
        <dbReference type="Google" id="ProtNLM"/>
    </source>
</evidence>
<evidence type="ECO:0000313" key="2">
    <source>
        <dbReference type="Proteomes" id="UP001289374"/>
    </source>
</evidence>
<accession>A0AAE2BS71</accession>